<proteinExistence type="predicted"/>
<gene>
    <name evidence="3" type="ORF">K435DRAFT_873666</name>
</gene>
<evidence type="ECO:0000256" key="1">
    <source>
        <dbReference type="SAM" id="Coils"/>
    </source>
</evidence>
<evidence type="ECO:0000256" key="2">
    <source>
        <dbReference type="SAM" id="MobiDB-lite"/>
    </source>
</evidence>
<sequence length="567" mass="62983">MHPQQSPLTFGSIVPTTPNGPNPSSLSLSGGSPFQSSHISNPHSEQASTDLRLIGGSTMSSSSSNSNGHFNINSPFTGNGLGASADYDQTSSMLHHNLNGVNVPFGNHNGIGQNQQNAIQHFLFNGGLGSFPNQGYQSQLAPPVEPAHTSEMTIVLQKLESMQEKLEEALTSASKARIDLDLLQQQFASIQASREPLSGKASKSKKSKSKRKGTEPSEIMATREHDVKVLVHRQMQSCLGFSYSPTGIIPNDPLASGEETPVNELGEKIWHPDWVKTVTDTENKDFCNHVQQTLVANEEHVDEEKKLFTKLTPDEQKDLIVNYFNNLRQRWRERNDPDMKSRATKSDEASRRKQRRKHLANNCRLVVDEVTHKLDQEFGAGKSKGLEDIIDTDFMDSCHSDTGDATPEQWQEAKKKQGLGNVSALEVRRKMYISPSIRRLHQLCFKVHRETVRSKQHRDRSTPHFKGPRINRDFDVPDILNTKLTKGMINGAWYEDWKQNQTGDNPTLPFKDDNPEHTILSLLIPDSMLDSEDLDWLADDEEEAETAQIGTSGSEGGEGGEGTTGTA</sequence>
<dbReference type="OrthoDB" id="2757952at2759"/>
<feature type="compositionally biased region" description="Basic residues" evidence="2">
    <location>
        <begin position="202"/>
        <end position="211"/>
    </location>
</feature>
<protein>
    <submittedName>
        <fullName evidence="3">Uncharacterized protein</fullName>
    </submittedName>
</protein>
<keyword evidence="4" id="KW-1185">Reference proteome</keyword>
<feature type="region of interest" description="Disordered" evidence="2">
    <location>
        <begin position="1"/>
        <end position="47"/>
    </location>
</feature>
<organism evidence="3 4">
    <name type="scientific">Dendrothele bispora (strain CBS 962.96)</name>
    <dbReference type="NCBI Taxonomy" id="1314807"/>
    <lineage>
        <taxon>Eukaryota</taxon>
        <taxon>Fungi</taxon>
        <taxon>Dikarya</taxon>
        <taxon>Basidiomycota</taxon>
        <taxon>Agaricomycotina</taxon>
        <taxon>Agaricomycetes</taxon>
        <taxon>Agaricomycetidae</taxon>
        <taxon>Agaricales</taxon>
        <taxon>Agaricales incertae sedis</taxon>
        <taxon>Dendrothele</taxon>
    </lineage>
</organism>
<evidence type="ECO:0000313" key="3">
    <source>
        <dbReference type="EMBL" id="THU81128.1"/>
    </source>
</evidence>
<keyword evidence="1" id="KW-0175">Coiled coil</keyword>
<reference evidence="3 4" key="1">
    <citation type="journal article" date="2019" name="Nat. Ecol. Evol.">
        <title>Megaphylogeny resolves global patterns of mushroom evolution.</title>
        <authorList>
            <person name="Varga T."/>
            <person name="Krizsan K."/>
            <person name="Foldi C."/>
            <person name="Dima B."/>
            <person name="Sanchez-Garcia M."/>
            <person name="Sanchez-Ramirez S."/>
            <person name="Szollosi G.J."/>
            <person name="Szarkandi J.G."/>
            <person name="Papp V."/>
            <person name="Albert L."/>
            <person name="Andreopoulos W."/>
            <person name="Angelini C."/>
            <person name="Antonin V."/>
            <person name="Barry K.W."/>
            <person name="Bougher N.L."/>
            <person name="Buchanan P."/>
            <person name="Buyck B."/>
            <person name="Bense V."/>
            <person name="Catcheside P."/>
            <person name="Chovatia M."/>
            <person name="Cooper J."/>
            <person name="Damon W."/>
            <person name="Desjardin D."/>
            <person name="Finy P."/>
            <person name="Geml J."/>
            <person name="Haridas S."/>
            <person name="Hughes K."/>
            <person name="Justo A."/>
            <person name="Karasinski D."/>
            <person name="Kautmanova I."/>
            <person name="Kiss B."/>
            <person name="Kocsube S."/>
            <person name="Kotiranta H."/>
            <person name="LaButti K.M."/>
            <person name="Lechner B.E."/>
            <person name="Liimatainen K."/>
            <person name="Lipzen A."/>
            <person name="Lukacs Z."/>
            <person name="Mihaltcheva S."/>
            <person name="Morgado L.N."/>
            <person name="Niskanen T."/>
            <person name="Noordeloos M.E."/>
            <person name="Ohm R.A."/>
            <person name="Ortiz-Santana B."/>
            <person name="Ovrebo C."/>
            <person name="Racz N."/>
            <person name="Riley R."/>
            <person name="Savchenko A."/>
            <person name="Shiryaev A."/>
            <person name="Soop K."/>
            <person name="Spirin V."/>
            <person name="Szebenyi C."/>
            <person name="Tomsovsky M."/>
            <person name="Tulloss R.E."/>
            <person name="Uehling J."/>
            <person name="Grigoriev I.V."/>
            <person name="Vagvolgyi C."/>
            <person name="Papp T."/>
            <person name="Martin F.M."/>
            <person name="Miettinen O."/>
            <person name="Hibbett D.S."/>
            <person name="Nagy L.G."/>
        </authorList>
    </citation>
    <scope>NUCLEOTIDE SEQUENCE [LARGE SCALE GENOMIC DNA]</scope>
    <source>
        <strain evidence="3 4">CBS 962.96</strain>
    </source>
</reference>
<feature type="compositionally biased region" description="Low complexity" evidence="2">
    <location>
        <begin position="15"/>
        <end position="33"/>
    </location>
</feature>
<feature type="coiled-coil region" evidence="1">
    <location>
        <begin position="156"/>
        <end position="186"/>
    </location>
</feature>
<feature type="compositionally biased region" description="Basic and acidic residues" evidence="2">
    <location>
        <begin position="332"/>
        <end position="351"/>
    </location>
</feature>
<feature type="region of interest" description="Disordered" evidence="2">
    <location>
        <begin position="332"/>
        <end position="357"/>
    </location>
</feature>
<dbReference type="Proteomes" id="UP000297245">
    <property type="component" value="Unassembled WGS sequence"/>
</dbReference>
<evidence type="ECO:0000313" key="4">
    <source>
        <dbReference type="Proteomes" id="UP000297245"/>
    </source>
</evidence>
<feature type="compositionally biased region" description="Polar residues" evidence="2">
    <location>
        <begin position="34"/>
        <end position="47"/>
    </location>
</feature>
<dbReference type="AlphaFoldDB" id="A0A4S8KZP3"/>
<feature type="compositionally biased region" description="Gly residues" evidence="2">
    <location>
        <begin position="553"/>
        <end position="567"/>
    </location>
</feature>
<feature type="region of interest" description="Disordered" evidence="2">
    <location>
        <begin position="537"/>
        <end position="567"/>
    </location>
</feature>
<feature type="region of interest" description="Disordered" evidence="2">
    <location>
        <begin position="193"/>
        <end position="220"/>
    </location>
</feature>
<dbReference type="EMBL" id="ML179838">
    <property type="protein sequence ID" value="THU81128.1"/>
    <property type="molecule type" value="Genomic_DNA"/>
</dbReference>
<accession>A0A4S8KZP3</accession>
<name>A0A4S8KZP3_DENBC</name>